<reference evidence="1" key="1">
    <citation type="submission" date="2014-12" db="EMBL/GenBank/DDBJ databases">
        <title>Insight into the proteome of Arion vulgaris.</title>
        <authorList>
            <person name="Aradska J."/>
            <person name="Bulat T."/>
            <person name="Smidak R."/>
            <person name="Sarate P."/>
            <person name="Gangsoo J."/>
            <person name="Sialana F."/>
            <person name="Bilban M."/>
            <person name="Lubec G."/>
        </authorList>
    </citation>
    <scope>NUCLEOTIDE SEQUENCE</scope>
    <source>
        <tissue evidence="1">Skin</tissue>
    </source>
</reference>
<protein>
    <submittedName>
        <fullName evidence="1">Uncharacterized protein</fullName>
    </submittedName>
</protein>
<name>A0A0B6XXS7_9EUPU</name>
<proteinExistence type="predicted"/>
<evidence type="ECO:0000313" key="1">
    <source>
        <dbReference type="EMBL" id="CEK48857.1"/>
    </source>
</evidence>
<accession>A0A0B6XXS7</accession>
<organism evidence="1">
    <name type="scientific">Arion vulgaris</name>
    <dbReference type="NCBI Taxonomy" id="1028688"/>
    <lineage>
        <taxon>Eukaryota</taxon>
        <taxon>Metazoa</taxon>
        <taxon>Spiralia</taxon>
        <taxon>Lophotrochozoa</taxon>
        <taxon>Mollusca</taxon>
        <taxon>Gastropoda</taxon>
        <taxon>Heterobranchia</taxon>
        <taxon>Euthyneura</taxon>
        <taxon>Panpulmonata</taxon>
        <taxon>Eupulmonata</taxon>
        <taxon>Stylommatophora</taxon>
        <taxon>Helicina</taxon>
        <taxon>Arionoidea</taxon>
        <taxon>Arionidae</taxon>
        <taxon>Arion</taxon>
    </lineage>
</organism>
<gene>
    <name evidence="1" type="primary">ORF5402</name>
</gene>
<sequence length="57" mass="6538">MLLFCIINVPHHSGKSHSHFRRICNLDPKVKDQGTCSLTAYHVYTHKIFVGPSWSQT</sequence>
<dbReference type="EMBL" id="HACG01001992">
    <property type="protein sequence ID" value="CEK48857.1"/>
    <property type="molecule type" value="Transcribed_RNA"/>
</dbReference>
<dbReference type="AlphaFoldDB" id="A0A0B6XXS7"/>